<protein>
    <submittedName>
        <fullName evidence="2">Uncharacterized protein</fullName>
    </submittedName>
</protein>
<feature type="region of interest" description="Disordered" evidence="1">
    <location>
        <begin position="245"/>
        <end position="268"/>
    </location>
</feature>
<evidence type="ECO:0000256" key="1">
    <source>
        <dbReference type="SAM" id="MobiDB-lite"/>
    </source>
</evidence>
<name>A0ABR1YLI8_9PEZI</name>
<feature type="compositionally biased region" description="Basic and acidic residues" evidence="1">
    <location>
        <begin position="17"/>
        <end position="37"/>
    </location>
</feature>
<reference evidence="2 3" key="1">
    <citation type="submission" date="2024-04" db="EMBL/GenBank/DDBJ databases">
        <title>Phyllosticta paracitricarpa is synonymous to the EU quarantine fungus P. citricarpa based on phylogenomic analyses.</title>
        <authorList>
            <consortium name="Lawrence Berkeley National Laboratory"/>
            <person name="Van Ingen-Buijs V.A."/>
            <person name="Van Westerhoven A.C."/>
            <person name="Haridas S."/>
            <person name="Skiadas P."/>
            <person name="Martin F."/>
            <person name="Groenewald J.Z."/>
            <person name="Crous P.W."/>
            <person name="Seidl M.F."/>
        </authorList>
    </citation>
    <scope>NUCLEOTIDE SEQUENCE [LARGE SCALE GENOMIC DNA]</scope>
    <source>
        <strain evidence="2 3">CBS 123374</strain>
    </source>
</reference>
<evidence type="ECO:0000313" key="2">
    <source>
        <dbReference type="EMBL" id="KAK8232485.1"/>
    </source>
</evidence>
<dbReference type="Proteomes" id="UP001492380">
    <property type="component" value="Unassembled WGS sequence"/>
</dbReference>
<accession>A0ABR1YLI8</accession>
<organism evidence="2 3">
    <name type="scientific">Phyllosticta capitalensis</name>
    <dbReference type="NCBI Taxonomy" id="121624"/>
    <lineage>
        <taxon>Eukaryota</taxon>
        <taxon>Fungi</taxon>
        <taxon>Dikarya</taxon>
        <taxon>Ascomycota</taxon>
        <taxon>Pezizomycotina</taxon>
        <taxon>Dothideomycetes</taxon>
        <taxon>Dothideomycetes incertae sedis</taxon>
        <taxon>Botryosphaeriales</taxon>
        <taxon>Phyllostictaceae</taxon>
        <taxon>Phyllosticta</taxon>
    </lineage>
</organism>
<feature type="compositionally biased region" description="Acidic residues" evidence="1">
    <location>
        <begin position="251"/>
        <end position="268"/>
    </location>
</feature>
<comment type="caution">
    <text evidence="2">The sequence shown here is derived from an EMBL/GenBank/DDBJ whole genome shotgun (WGS) entry which is preliminary data.</text>
</comment>
<sequence>MAKALPSFNASSSANKRLRDAEPETESSHGKRTRVDIPAEAGTVHSRNDQSSATTDVSLDDAVNALQPDTRRDILVHFAEQFTSLRNFIYEEYNEEMSRKRTAVKDFDWQSKAVWRELYVNHKGLSGSREYDAAGGVATYIQDTVRNIAKEARRPSSFEMRANAISTLRKIGKSVALCGDQMGHEVKLSLLPISFDDAFLELVNSFSTEEKRHLKWRMQDKLEELISLNEDLFPSLQEGLAILRANGDSETNGDTESDGDLESNEYGI</sequence>
<keyword evidence="3" id="KW-1185">Reference proteome</keyword>
<evidence type="ECO:0000313" key="3">
    <source>
        <dbReference type="Proteomes" id="UP001492380"/>
    </source>
</evidence>
<proteinExistence type="predicted"/>
<gene>
    <name evidence="2" type="ORF">HDK90DRAFT_555461</name>
</gene>
<dbReference type="EMBL" id="JBBWRZ010000007">
    <property type="protein sequence ID" value="KAK8232485.1"/>
    <property type="molecule type" value="Genomic_DNA"/>
</dbReference>
<feature type="region of interest" description="Disordered" evidence="1">
    <location>
        <begin position="1"/>
        <end position="56"/>
    </location>
</feature>